<sequence length="134" mass="14974">MKLMYAFQPESLTRILGCRRCSLKGSSLCWRSNRGRKWCYCWYVEGGGVIELEAVGREIGCNAGVAKERRESNGEALNKWGDGGDWVSTTTVVKRTGLEAKALYWGRGSRRSGGGMKVESGWLRVIYVGGKWRS</sequence>
<proteinExistence type="predicted"/>
<dbReference type="AlphaFoldDB" id="A0AAD2E0V3"/>
<protein>
    <submittedName>
        <fullName evidence="1">Uncharacterized protein</fullName>
    </submittedName>
</protein>
<evidence type="ECO:0000313" key="2">
    <source>
        <dbReference type="Proteomes" id="UP000834106"/>
    </source>
</evidence>
<reference evidence="1" key="1">
    <citation type="submission" date="2023-05" db="EMBL/GenBank/DDBJ databases">
        <authorList>
            <person name="Huff M."/>
        </authorList>
    </citation>
    <scope>NUCLEOTIDE SEQUENCE</scope>
</reference>
<gene>
    <name evidence="1" type="ORF">FPE_LOCUS20404</name>
</gene>
<dbReference type="EMBL" id="OU503047">
    <property type="protein sequence ID" value="CAI9772974.1"/>
    <property type="molecule type" value="Genomic_DNA"/>
</dbReference>
<evidence type="ECO:0000313" key="1">
    <source>
        <dbReference type="EMBL" id="CAI9772974.1"/>
    </source>
</evidence>
<organism evidence="1 2">
    <name type="scientific">Fraxinus pennsylvanica</name>
    <dbReference type="NCBI Taxonomy" id="56036"/>
    <lineage>
        <taxon>Eukaryota</taxon>
        <taxon>Viridiplantae</taxon>
        <taxon>Streptophyta</taxon>
        <taxon>Embryophyta</taxon>
        <taxon>Tracheophyta</taxon>
        <taxon>Spermatophyta</taxon>
        <taxon>Magnoliopsida</taxon>
        <taxon>eudicotyledons</taxon>
        <taxon>Gunneridae</taxon>
        <taxon>Pentapetalae</taxon>
        <taxon>asterids</taxon>
        <taxon>lamiids</taxon>
        <taxon>Lamiales</taxon>
        <taxon>Oleaceae</taxon>
        <taxon>Oleeae</taxon>
        <taxon>Fraxinus</taxon>
    </lineage>
</organism>
<keyword evidence="2" id="KW-1185">Reference proteome</keyword>
<accession>A0AAD2E0V3</accession>
<name>A0AAD2E0V3_9LAMI</name>
<dbReference type="Proteomes" id="UP000834106">
    <property type="component" value="Chromosome 12"/>
</dbReference>